<feature type="region of interest" description="Disordered" evidence="1">
    <location>
        <begin position="1"/>
        <end position="73"/>
    </location>
</feature>
<feature type="compositionally biased region" description="Low complexity" evidence="1">
    <location>
        <begin position="102"/>
        <end position="111"/>
    </location>
</feature>
<evidence type="ECO:0000313" key="2">
    <source>
        <dbReference type="EMBL" id="ODO09585.1"/>
    </source>
</evidence>
<comment type="caution">
    <text evidence="2">The sequence shown here is derived from an EMBL/GenBank/DDBJ whole genome shotgun (WGS) entry which is preliminary data.</text>
</comment>
<sequence length="347" mass="37185">MSKNPIPQDQRLYSGSSAQGSASLTTSSPIHPHQQQLALSGDIEASAASSTVGPHILTDPNPQGDKVTPPPAAFAHLSPSAARQRISIGDLMGIPTVVNPQQQQVAHPPAAMASMEEEGGLEGDDERGQPSGTVATEEEGTGASCTSISTRHSLNPAAQLPGAASSTIHPAASTLQQTEQASSQAAPQGASQVQLLNTTSPHKFRISPRTIRGSFIVRFATALQMLIQDVQHGGHTFSFGGLHPSTLVQTMETNAPWSAPPFLTLFKHLLQHLKASNPQHSQLKKWYISFARMLFTMKSASRPSETGAADKTLRDEIVDLWIRAWDEQPKADRGRAKVKREDLGSYY</sequence>
<protein>
    <submittedName>
        <fullName evidence="2">Uncharacterized protein</fullName>
    </submittedName>
</protein>
<proteinExistence type="predicted"/>
<dbReference type="AlphaFoldDB" id="A0A1E3K9C8"/>
<feature type="region of interest" description="Disordered" evidence="1">
    <location>
        <begin position="102"/>
        <end position="149"/>
    </location>
</feature>
<reference evidence="2 3" key="1">
    <citation type="submission" date="2016-06" db="EMBL/GenBank/DDBJ databases">
        <title>Evolution of pathogenesis and genome organization in the Tremellales.</title>
        <authorList>
            <person name="Cuomo C."/>
            <person name="Litvintseva A."/>
            <person name="Heitman J."/>
            <person name="Chen Y."/>
            <person name="Sun S."/>
            <person name="Springer D."/>
            <person name="Dromer F."/>
            <person name="Young S."/>
            <person name="Zeng Q."/>
            <person name="Chapman S."/>
            <person name="Gujja S."/>
            <person name="Saif S."/>
            <person name="Birren B."/>
        </authorList>
    </citation>
    <scope>NUCLEOTIDE SEQUENCE [LARGE SCALE GENOMIC DNA]</scope>
    <source>
        <strain evidence="2 3">CBS 6273</strain>
    </source>
</reference>
<name>A0A1E3K9C8_9TREE</name>
<dbReference type="EMBL" id="MEKH01000004">
    <property type="protein sequence ID" value="ODO09585.1"/>
    <property type="molecule type" value="Genomic_DNA"/>
</dbReference>
<feature type="compositionally biased region" description="Polar residues" evidence="1">
    <location>
        <begin position="1"/>
        <end position="38"/>
    </location>
</feature>
<evidence type="ECO:0000256" key="1">
    <source>
        <dbReference type="SAM" id="MobiDB-lite"/>
    </source>
</evidence>
<gene>
    <name evidence="2" type="ORF">I350_03189</name>
</gene>
<evidence type="ECO:0000313" key="3">
    <source>
        <dbReference type="Proteomes" id="UP000095149"/>
    </source>
</evidence>
<organism evidence="2 3">
    <name type="scientific">Cryptococcus amylolentus CBS 6273</name>
    <dbReference type="NCBI Taxonomy" id="1296118"/>
    <lineage>
        <taxon>Eukaryota</taxon>
        <taxon>Fungi</taxon>
        <taxon>Dikarya</taxon>
        <taxon>Basidiomycota</taxon>
        <taxon>Agaricomycotina</taxon>
        <taxon>Tremellomycetes</taxon>
        <taxon>Tremellales</taxon>
        <taxon>Cryptococcaceae</taxon>
        <taxon>Cryptococcus</taxon>
    </lineage>
</organism>
<accession>A0A1E3K9C8</accession>
<feature type="compositionally biased region" description="Acidic residues" evidence="1">
    <location>
        <begin position="115"/>
        <end position="125"/>
    </location>
</feature>
<dbReference type="Proteomes" id="UP000095149">
    <property type="component" value="Unassembled WGS sequence"/>
</dbReference>